<evidence type="ECO:0000313" key="2">
    <source>
        <dbReference type="EMBL" id="WCZ32149.1"/>
    </source>
</evidence>
<sequence>MYDGKRAILSGMRTVNGIVSVTAASVLALTGGVVAHAEPAPAPADVPAAEQPAPDLVPAHDGQGYVPAEAPVVDAPEAEVPEADAEAAPAAMDPEQQVQLQKDLADATVEHLTQQGHHFDEDAQAIASEWAQEAATGQVEFVGGVGQGTTHLDEGIGNIYKLTPQEAEARYEWLQSREANPFDDGHAFGVGASSDGEYFYVAEFFAN</sequence>
<dbReference type="EMBL" id="CP063189">
    <property type="protein sequence ID" value="WCZ32149.1"/>
    <property type="molecule type" value="Genomic_DNA"/>
</dbReference>
<feature type="region of interest" description="Disordered" evidence="1">
    <location>
        <begin position="42"/>
        <end position="61"/>
    </location>
</feature>
<accession>A0ABY7U628</accession>
<feature type="compositionally biased region" description="Low complexity" evidence="1">
    <location>
        <begin position="42"/>
        <end position="54"/>
    </location>
</feature>
<proteinExistence type="predicted"/>
<evidence type="ECO:0000313" key="3">
    <source>
        <dbReference type="Proteomes" id="UP001220064"/>
    </source>
</evidence>
<evidence type="ECO:0000256" key="1">
    <source>
        <dbReference type="SAM" id="MobiDB-lite"/>
    </source>
</evidence>
<name>A0ABY7U628_9CORY</name>
<gene>
    <name evidence="2" type="ORF">CMASS_03475</name>
</gene>
<reference evidence="2 3" key="1">
    <citation type="submission" date="2020-10" db="EMBL/GenBank/DDBJ databases">
        <title>Complete genome sequence of Corynebacterium massiliense DSM 45435, type strain of Corynebacterium massiliense.</title>
        <authorList>
            <person name="Busche T."/>
            <person name="Kalinowski J."/>
            <person name="Ruckert C."/>
        </authorList>
    </citation>
    <scope>NUCLEOTIDE SEQUENCE [LARGE SCALE GENOMIC DNA]</scope>
    <source>
        <strain evidence="2 3">DSM 45435</strain>
    </source>
</reference>
<keyword evidence="3" id="KW-1185">Reference proteome</keyword>
<protein>
    <recommendedName>
        <fullName evidence="4">SCP domain-containing protein</fullName>
    </recommendedName>
</protein>
<organism evidence="2 3">
    <name type="scientific">Corynebacterium massiliense DSM 45435</name>
    <dbReference type="NCBI Taxonomy" id="1121364"/>
    <lineage>
        <taxon>Bacteria</taxon>
        <taxon>Bacillati</taxon>
        <taxon>Actinomycetota</taxon>
        <taxon>Actinomycetes</taxon>
        <taxon>Mycobacteriales</taxon>
        <taxon>Corynebacteriaceae</taxon>
        <taxon>Corynebacterium</taxon>
    </lineage>
</organism>
<evidence type="ECO:0008006" key="4">
    <source>
        <dbReference type="Google" id="ProtNLM"/>
    </source>
</evidence>
<dbReference type="Proteomes" id="UP001220064">
    <property type="component" value="Chromosome"/>
</dbReference>